<proteinExistence type="predicted"/>
<sequence>MLNLQQQHREEAHTLDPLLYAYQPNRSTSDAFAAALHISLSHLEDKDTYIRMLFIDYSSAFNTVILHKLTHKLFALGLHPTLCDWLLDFLTGRPQCVRIGNRTSATIIKKNWHTTGVCSQSHPLHTVHIILKFADDTAVIGRITGRDEVAYRREVASLVIWCEDNHITLNTDKTKEMIVDMGKERRPLQPLIILSLSSERAVES</sequence>
<dbReference type="Proteomes" id="UP001274896">
    <property type="component" value="Unassembled WGS sequence"/>
</dbReference>
<evidence type="ECO:0000313" key="2">
    <source>
        <dbReference type="EMBL" id="KAK3540544.1"/>
    </source>
</evidence>
<dbReference type="AlphaFoldDB" id="A0AAE0R3I4"/>
<feature type="domain" description="Reverse transcriptase" evidence="1">
    <location>
        <begin position="13"/>
        <end position="177"/>
    </location>
</feature>
<dbReference type="InterPro" id="IPR000477">
    <property type="entry name" value="RT_dom"/>
</dbReference>
<gene>
    <name evidence="2" type="ORF">QTP70_034293</name>
</gene>
<protein>
    <recommendedName>
        <fullName evidence="1">Reverse transcriptase domain-containing protein</fullName>
    </recommendedName>
</protein>
<accession>A0AAE0R3I4</accession>
<keyword evidence="3" id="KW-1185">Reference proteome</keyword>
<organism evidence="2 3">
    <name type="scientific">Hemibagrus guttatus</name>
    <dbReference type="NCBI Taxonomy" id="175788"/>
    <lineage>
        <taxon>Eukaryota</taxon>
        <taxon>Metazoa</taxon>
        <taxon>Chordata</taxon>
        <taxon>Craniata</taxon>
        <taxon>Vertebrata</taxon>
        <taxon>Euteleostomi</taxon>
        <taxon>Actinopterygii</taxon>
        <taxon>Neopterygii</taxon>
        <taxon>Teleostei</taxon>
        <taxon>Ostariophysi</taxon>
        <taxon>Siluriformes</taxon>
        <taxon>Bagridae</taxon>
        <taxon>Hemibagrus</taxon>
    </lineage>
</organism>
<evidence type="ECO:0000259" key="1">
    <source>
        <dbReference type="Pfam" id="PF00078"/>
    </source>
</evidence>
<reference evidence="2" key="1">
    <citation type="submission" date="2023-06" db="EMBL/GenBank/DDBJ databases">
        <title>Male Hemibagrus guttatus genome.</title>
        <authorList>
            <person name="Bian C."/>
        </authorList>
    </citation>
    <scope>NUCLEOTIDE SEQUENCE</scope>
    <source>
        <strain evidence="2">Male_cb2023</strain>
        <tissue evidence="2">Muscle</tissue>
    </source>
</reference>
<name>A0AAE0R3I4_9TELE</name>
<comment type="caution">
    <text evidence="2">The sequence shown here is derived from an EMBL/GenBank/DDBJ whole genome shotgun (WGS) entry which is preliminary data.</text>
</comment>
<dbReference type="EMBL" id="JAUCMX010000007">
    <property type="protein sequence ID" value="KAK3540544.1"/>
    <property type="molecule type" value="Genomic_DNA"/>
</dbReference>
<evidence type="ECO:0000313" key="3">
    <source>
        <dbReference type="Proteomes" id="UP001274896"/>
    </source>
</evidence>
<dbReference type="Pfam" id="PF00078">
    <property type="entry name" value="RVT_1"/>
    <property type="match status" value="1"/>
</dbReference>
<dbReference type="PANTHER" id="PTHR33332">
    <property type="entry name" value="REVERSE TRANSCRIPTASE DOMAIN-CONTAINING PROTEIN"/>
    <property type="match status" value="1"/>
</dbReference>